<reference evidence="3" key="1">
    <citation type="journal article" date="2014" name="Int. J. Syst. Evol. Microbiol.">
        <title>Complete genome sequence of Corynebacterium casei LMG S-19264T (=DSM 44701T), isolated from a smear-ripened cheese.</title>
        <authorList>
            <consortium name="US DOE Joint Genome Institute (JGI-PGF)"/>
            <person name="Walter F."/>
            <person name="Albersmeier A."/>
            <person name="Kalinowski J."/>
            <person name="Ruckert C."/>
        </authorList>
    </citation>
    <scope>NUCLEOTIDE SEQUENCE</scope>
    <source>
        <strain evidence="3">JCM 12289</strain>
    </source>
</reference>
<dbReference type="PROSITE" id="PS00061">
    <property type="entry name" value="ADH_SHORT"/>
    <property type="match status" value="1"/>
</dbReference>
<comment type="caution">
    <text evidence="3">The sequence shown here is derived from an EMBL/GenBank/DDBJ whole genome shotgun (WGS) entry which is preliminary data.</text>
</comment>
<dbReference type="CDD" id="cd05233">
    <property type="entry name" value="SDR_c"/>
    <property type="match status" value="1"/>
</dbReference>
<proteinExistence type="inferred from homology"/>
<dbReference type="EMBL" id="BAAADN010000030">
    <property type="protein sequence ID" value="GAA0463914.1"/>
    <property type="molecule type" value="Genomic_DNA"/>
</dbReference>
<evidence type="ECO:0000313" key="3">
    <source>
        <dbReference type="EMBL" id="GAA0463914.1"/>
    </source>
</evidence>
<evidence type="ECO:0000256" key="2">
    <source>
        <dbReference type="ARBA" id="ARBA00023002"/>
    </source>
</evidence>
<evidence type="ECO:0000313" key="4">
    <source>
        <dbReference type="Proteomes" id="UP001500962"/>
    </source>
</evidence>
<dbReference type="SUPFAM" id="SSF51735">
    <property type="entry name" value="NAD(P)-binding Rossmann-fold domains"/>
    <property type="match status" value="1"/>
</dbReference>
<dbReference type="PRINTS" id="PR00080">
    <property type="entry name" value="SDRFAMILY"/>
</dbReference>
<gene>
    <name evidence="3" type="ORF">GCM10008985_20940</name>
</gene>
<accession>A0AAV3SHW6</accession>
<dbReference type="AlphaFoldDB" id="A0AAV3SHW6"/>
<organism evidence="3 4">
    <name type="scientific">Halococcus dombrowskii</name>
    <dbReference type="NCBI Taxonomy" id="179637"/>
    <lineage>
        <taxon>Archaea</taxon>
        <taxon>Methanobacteriati</taxon>
        <taxon>Methanobacteriota</taxon>
        <taxon>Stenosarchaea group</taxon>
        <taxon>Halobacteria</taxon>
        <taxon>Halobacteriales</taxon>
        <taxon>Halococcaceae</taxon>
        <taxon>Halococcus</taxon>
    </lineage>
</organism>
<dbReference type="PRINTS" id="PR00081">
    <property type="entry name" value="GDHRDH"/>
</dbReference>
<sequence length="259" mass="26635">MNGQYVSVEMNGIDNSVALVTGAGAGIGRETAERFAREGASVVVSDIDTDAGEETVERIEEEGGTAAFVEADVSDSDAVAAMVEFAVDEFGGLDFAVNNVAAGAPAARTADIDEDDWDRVIAIAQKGTWLGMKHEIPAILDGDDDGAVVNVASIAGIEASPGRTPYAASKHGVVGLTRSAGVEYATEGVRVNAVCPAVVETAAIESLSPEERDQVTADVPMDRPAQPDEIASAIVWLCSDDASFVTAHALPVDGGETQG</sequence>
<dbReference type="InterPro" id="IPR020904">
    <property type="entry name" value="Sc_DH/Rdtase_CS"/>
</dbReference>
<dbReference type="GO" id="GO:0016491">
    <property type="term" value="F:oxidoreductase activity"/>
    <property type="evidence" value="ECO:0007669"/>
    <property type="project" value="UniProtKB-KW"/>
</dbReference>
<reference evidence="3" key="2">
    <citation type="submission" date="2023-12" db="EMBL/GenBank/DDBJ databases">
        <authorList>
            <person name="Sun Q."/>
            <person name="Inoue M."/>
        </authorList>
    </citation>
    <scope>NUCLEOTIDE SEQUENCE</scope>
    <source>
        <strain evidence="3">JCM 12289</strain>
    </source>
</reference>
<keyword evidence="2" id="KW-0560">Oxidoreductase</keyword>
<dbReference type="InterPro" id="IPR036291">
    <property type="entry name" value="NAD(P)-bd_dom_sf"/>
</dbReference>
<comment type="similarity">
    <text evidence="1">Belongs to the short-chain dehydrogenases/reductases (SDR) family.</text>
</comment>
<dbReference type="PANTHER" id="PTHR24321">
    <property type="entry name" value="DEHYDROGENASES, SHORT CHAIN"/>
    <property type="match status" value="1"/>
</dbReference>
<name>A0AAV3SHW6_HALDO</name>
<dbReference type="Pfam" id="PF13561">
    <property type="entry name" value="adh_short_C2"/>
    <property type="match status" value="1"/>
</dbReference>
<protein>
    <submittedName>
        <fullName evidence="3">SDR family oxidoreductase</fullName>
    </submittedName>
</protein>
<dbReference type="NCBIfam" id="NF005559">
    <property type="entry name" value="PRK07231.1"/>
    <property type="match status" value="1"/>
</dbReference>
<dbReference type="Gene3D" id="3.40.50.720">
    <property type="entry name" value="NAD(P)-binding Rossmann-like Domain"/>
    <property type="match status" value="1"/>
</dbReference>
<evidence type="ECO:0000256" key="1">
    <source>
        <dbReference type="ARBA" id="ARBA00006484"/>
    </source>
</evidence>
<dbReference type="FunFam" id="3.40.50.720:FF:000084">
    <property type="entry name" value="Short-chain dehydrogenase reductase"/>
    <property type="match status" value="1"/>
</dbReference>
<dbReference type="Proteomes" id="UP001500962">
    <property type="component" value="Unassembled WGS sequence"/>
</dbReference>
<dbReference type="PANTHER" id="PTHR24321:SF8">
    <property type="entry name" value="ESTRADIOL 17-BETA-DEHYDROGENASE 8-RELATED"/>
    <property type="match status" value="1"/>
</dbReference>
<dbReference type="InterPro" id="IPR002347">
    <property type="entry name" value="SDR_fam"/>
</dbReference>